<keyword evidence="1" id="KW-0812">Transmembrane</keyword>
<evidence type="ECO:0000313" key="2">
    <source>
        <dbReference type="EMBL" id="PTQ87607.1"/>
    </source>
</evidence>
<proteinExistence type="predicted"/>
<protein>
    <submittedName>
        <fullName evidence="2">Uncharacterized protein</fullName>
    </submittedName>
</protein>
<dbReference type="Proteomes" id="UP000244110">
    <property type="component" value="Unassembled WGS sequence"/>
</dbReference>
<organism evidence="2 3">
    <name type="scientific">Nitrosomonas ureae</name>
    <dbReference type="NCBI Taxonomy" id="44577"/>
    <lineage>
        <taxon>Bacteria</taxon>
        <taxon>Pseudomonadati</taxon>
        <taxon>Pseudomonadota</taxon>
        <taxon>Betaproteobacteria</taxon>
        <taxon>Nitrosomonadales</taxon>
        <taxon>Nitrosomonadaceae</taxon>
        <taxon>Nitrosomonas</taxon>
    </lineage>
</organism>
<evidence type="ECO:0000313" key="3">
    <source>
        <dbReference type="Proteomes" id="UP000244110"/>
    </source>
</evidence>
<sequence length="77" mass="9322">MKRSKLNSTAYLMTIIGHSSVLFLRWFSLKTFTFNTLSRPWQRRPLRRGTRVRREFIGNRFSSHQPDRFYELELPST</sequence>
<reference evidence="2 3" key="1">
    <citation type="submission" date="2018-04" db="EMBL/GenBank/DDBJ databases">
        <title>Active sludge and wastewater microbial communities from Klosterneuburg, Austria.</title>
        <authorList>
            <person name="Wagner M."/>
        </authorList>
    </citation>
    <scope>NUCLEOTIDE SEQUENCE [LARGE SCALE GENOMIC DNA]</scope>
    <source>
        <strain evidence="2 3">Nm4</strain>
    </source>
</reference>
<comment type="caution">
    <text evidence="2">The sequence shown here is derived from an EMBL/GenBank/DDBJ whole genome shotgun (WGS) entry which is preliminary data.</text>
</comment>
<keyword evidence="1" id="KW-0472">Membrane</keyword>
<dbReference type="AlphaFoldDB" id="A0A2T5IUQ5"/>
<feature type="transmembrane region" description="Helical" evidence="1">
    <location>
        <begin position="9"/>
        <end position="27"/>
    </location>
</feature>
<evidence type="ECO:0000256" key="1">
    <source>
        <dbReference type="SAM" id="Phobius"/>
    </source>
</evidence>
<gene>
    <name evidence="2" type="ORF">C8R28_100452</name>
</gene>
<name>A0A2T5IUQ5_9PROT</name>
<keyword evidence="1" id="KW-1133">Transmembrane helix</keyword>
<dbReference type="EMBL" id="QAOL01000004">
    <property type="protein sequence ID" value="PTQ87607.1"/>
    <property type="molecule type" value="Genomic_DNA"/>
</dbReference>
<accession>A0A2T5IUQ5</accession>